<accession>A0A6C0I4T5</accession>
<proteinExistence type="predicted"/>
<sequence>MEHYPVFDNEYLSAVVTENTTNFKNYLAFADIIVYNMQNKAEESREIPLTFFPIAKNIRMAASYMAKNVLEGKKTYIHNMARPCEEADWKKGTGDDWFPWLWARGRVNNSKESFTNIEGWKCYFNSFTEKANYLLSSYLPMTPPDELYIFFIYLSCTKYVFQLNASYKDMLMKYRVAMGWPVEEKVLAVQIRRGDTCTRDGSTSDRPFFHLDKYIEKMDLMIEKNGYTHFYISTDSDEEIVELQRLRPEWKILSLPIDRSQFFRMDTEPGNIENLCAKYPERIPFVVDSGLADLFFISQCQGYISTISVSEFSRCGWFMQIVEQGELTPYINLNDEPLDMSKRDKLLLF</sequence>
<name>A0A6C0I4T5_9ZZZZ</name>
<organism evidence="1">
    <name type="scientific">viral metagenome</name>
    <dbReference type="NCBI Taxonomy" id="1070528"/>
    <lineage>
        <taxon>unclassified sequences</taxon>
        <taxon>metagenomes</taxon>
        <taxon>organismal metagenomes</taxon>
    </lineage>
</organism>
<dbReference type="EMBL" id="MN740084">
    <property type="protein sequence ID" value="QHT87153.1"/>
    <property type="molecule type" value="Genomic_DNA"/>
</dbReference>
<evidence type="ECO:0000313" key="1">
    <source>
        <dbReference type="EMBL" id="QHT87153.1"/>
    </source>
</evidence>
<dbReference type="AlphaFoldDB" id="A0A6C0I4T5"/>
<protein>
    <submittedName>
        <fullName evidence="1">Uncharacterized protein</fullName>
    </submittedName>
</protein>
<dbReference type="Gene3D" id="3.40.50.11350">
    <property type="match status" value="1"/>
</dbReference>
<reference evidence="1" key="1">
    <citation type="journal article" date="2020" name="Nature">
        <title>Giant virus diversity and host interactions through global metagenomics.</title>
        <authorList>
            <person name="Schulz F."/>
            <person name="Roux S."/>
            <person name="Paez-Espino D."/>
            <person name="Jungbluth S."/>
            <person name="Walsh D.A."/>
            <person name="Denef V.J."/>
            <person name="McMahon K.D."/>
            <person name="Konstantinidis K.T."/>
            <person name="Eloe-Fadrosh E.A."/>
            <person name="Kyrpides N.C."/>
            <person name="Woyke T."/>
        </authorList>
    </citation>
    <scope>NUCLEOTIDE SEQUENCE</scope>
    <source>
        <strain evidence="1">GVMAG-M-3300023184-190</strain>
    </source>
</reference>